<evidence type="ECO:0000259" key="2">
    <source>
        <dbReference type="PROSITE" id="PS50056"/>
    </source>
</evidence>
<sequence>MIPDPTPHATRLSVEGTFNFREVSPGLLRPGRLYRSDALHGLTARGRSQLAGMGISRVIDLRSRLDRRLTGRDRLRGVGAEYLSIPIRGVGRRFDPSTITLAAVYRNILEQEGTQVGAAIRAIADAEGPVVVHCTAGKDRAGIVVALTLLALGVDTDTVTADFESSASNLAGVWTDQMVRKARRFGVSLTDELLEVLAGSPASALRDALRIVEEEHGGVPAYLSEIGVDAAVVARLHAGLDRR</sequence>
<keyword evidence="3" id="KW-0378">Hydrolase</keyword>
<accession>A0ABV5SYP3</accession>
<proteinExistence type="inferred from homology"/>
<comment type="similarity">
    <text evidence="1">Belongs to the protein-tyrosine phosphatase family.</text>
</comment>
<dbReference type="GO" id="GO:0004725">
    <property type="term" value="F:protein tyrosine phosphatase activity"/>
    <property type="evidence" value="ECO:0007669"/>
    <property type="project" value="UniProtKB-EC"/>
</dbReference>
<keyword evidence="4" id="KW-1185">Reference proteome</keyword>
<dbReference type="EMBL" id="JBHMBE010000001">
    <property type="protein sequence ID" value="MFB9644782.1"/>
    <property type="molecule type" value="Genomic_DNA"/>
</dbReference>
<dbReference type="InterPro" id="IPR026893">
    <property type="entry name" value="Tyr/Ser_Pase_IphP-type"/>
</dbReference>
<protein>
    <submittedName>
        <fullName evidence="3">Tyrosine-protein phosphatase</fullName>
        <ecNumber evidence="3">3.1.3.48</ecNumber>
    </submittedName>
</protein>
<dbReference type="Pfam" id="PF13350">
    <property type="entry name" value="Y_phosphatase3"/>
    <property type="match status" value="1"/>
</dbReference>
<reference evidence="3 4" key="1">
    <citation type="submission" date="2024-09" db="EMBL/GenBank/DDBJ databases">
        <authorList>
            <person name="Sun Q."/>
            <person name="Mori K."/>
        </authorList>
    </citation>
    <scope>NUCLEOTIDE SEQUENCE [LARGE SCALE GENOMIC DNA]</scope>
    <source>
        <strain evidence="3 4">JCM 1342</strain>
    </source>
</reference>
<dbReference type="PROSITE" id="PS50056">
    <property type="entry name" value="TYR_PHOSPHATASE_2"/>
    <property type="match status" value="1"/>
</dbReference>
<evidence type="ECO:0000313" key="4">
    <source>
        <dbReference type="Proteomes" id="UP001589611"/>
    </source>
</evidence>
<dbReference type="InterPro" id="IPR029021">
    <property type="entry name" value="Prot-tyrosine_phosphatase-like"/>
</dbReference>
<name>A0ABV5SYP3_9MICO</name>
<dbReference type="RefSeq" id="WP_344711576.1">
    <property type="nucleotide sequence ID" value="NZ_BAAAWH010000001.1"/>
</dbReference>
<gene>
    <name evidence="3" type="ORF">ACFFPJ_03105</name>
</gene>
<feature type="domain" description="Tyrosine specific protein phosphatases" evidence="2">
    <location>
        <begin position="114"/>
        <end position="194"/>
    </location>
</feature>
<dbReference type="InterPro" id="IPR000387">
    <property type="entry name" value="Tyr_Pase_dom"/>
</dbReference>
<comment type="caution">
    <text evidence="3">The sequence shown here is derived from an EMBL/GenBank/DDBJ whole genome shotgun (WGS) entry which is preliminary data.</text>
</comment>
<dbReference type="EC" id="3.1.3.48" evidence="3"/>
<dbReference type="SUPFAM" id="SSF52799">
    <property type="entry name" value="(Phosphotyrosine protein) phosphatases II"/>
    <property type="match status" value="1"/>
</dbReference>
<dbReference type="PANTHER" id="PTHR31126">
    <property type="entry name" value="TYROSINE-PROTEIN PHOSPHATASE"/>
    <property type="match status" value="1"/>
</dbReference>
<dbReference type="Proteomes" id="UP001589611">
    <property type="component" value="Unassembled WGS sequence"/>
</dbReference>
<evidence type="ECO:0000313" key="3">
    <source>
        <dbReference type="EMBL" id="MFB9644782.1"/>
    </source>
</evidence>
<evidence type="ECO:0000256" key="1">
    <source>
        <dbReference type="ARBA" id="ARBA00009580"/>
    </source>
</evidence>
<dbReference type="PANTHER" id="PTHR31126:SF1">
    <property type="entry name" value="TYROSINE SPECIFIC PROTEIN PHOSPHATASES DOMAIN-CONTAINING PROTEIN"/>
    <property type="match status" value="1"/>
</dbReference>
<organism evidence="3 4">
    <name type="scientific">Microbacterium terregens</name>
    <dbReference type="NCBI Taxonomy" id="69363"/>
    <lineage>
        <taxon>Bacteria</taxon>
        <taxon>Bacillati</taxon>
        <taxon>Actinomycetota</taxon>
        <taxon>Actinomycetes</taxon>
        <taxon>Micrococcales</taxon>
        <taxon>Microbacteriaceae</taxon>
        <taxon>Microbacterium</taxon>
    </lineage>
</organism>
<dbReference type="Gene3D" id="3.90.190.10">
    <property type="entry name" value="Protein tyrosine phosphatase superfamily"/>
    <property type="match status" value="1"/>
</dbReference>